<gene>
    <name evidence="9" type="ORF">ASEP1449_LOCUS14308</name>
</gene>
<feature type="region of interest" description="Disordered" evidence="7">
    <location>
        <begin position="530"/>
        <end position="554"/>
    </location>
</feature>
<dbReference type="PANTHER" id="PTHR13220">
    <property type="entry name" value="TIMELESS INTERACTING-RELATED"/>
    <property type="match status" value="1"/>
</dbReference>
<evidence type="ECO:0000256" key="4">
    <source>
        <dbReference type="ARBA" id="ARBA00023242"/>
    </source>
</evidence>
<evidence type="ECO:0000256" key="1">
    <source>
        <dbReference type="ARBA" id="ARBA00004123"/>
    </source>
</evidence>
<feature type="compositionally biased region" description="Polar residues" evidence="7">
    <location>
        <begin position="530"/>
        <end position="542"/>
    </location>
</feature>
<organism evidence="9">
    <name type="scientific">Attheya septentrionalis</name>
    <dbReference type="NCBI Taxonomy" id="420275"/>
    <lineage>
        <taxon>Eukaryota</taxon>
        <taxon>Sar</taxon>
        <taxon>Stramenopiles</taxon>
        <taxon>Ochrophyta</taxon>
        <taxon>Bacillariophyta</taxon>
        <taxon>Coscinodiscophyceae</taxon>
        <taxon>Chaetocerotophycidae</taxon>
        <taxon>Chaetocerotales</taxon>
        <taxon>Attheyaceae</taxon>
        <taxon>Attheya</taxon>
    </lineage>
</organism>
<feature type="compositionally biased region" description="Polar residues" evidence="7">
    <location>
        <begin position="335"/>
        <end position="350"/>
    </location>
</feature>
<evidence type="ECO:0000256" key="7">
    <source>
        <dbReference type="SAM" id="MobiDB-lite"/>
    </source>
</evidence>
<evidence type="ECO:0000313" key="9">
    <source>
        <dbReference type="EMBL" id="CAD9822474.1"/>
    </source>
</evidence>
<dbReference type="InterPro" id="IPR012923">
    <property type="entry name" value="Csm3"/>
</dbReference>
<comment type="similarity">
    <text evidence="2 6">Belongs to the CSM3 family.</text>
</comment>
<feature type="compositionally biased region" description="Basic and acidic residues" evidence="7">
    <location>
        <begin position="229"/>
        <end position="239"/>
    </location>
</feature>
<dbReference type="EMBL" id="HBHQ01021212">
    <property type="protein sequence ID" value="CAD9822474.1"/>
    <property type="molecule type" value="Transcribed_RNA"/>
</dbReference>
<proteinExistence type="inferred from homology"/>
<dbReference type="GO" id="GO:0000076">
    <property type="term" value="P:DNA replication checkpoint signaling"/>
    <property type="evidence" value="ECO:0007669"/>
    <property type="project" value="UniProtKB-UniRule"/>
</dbReference>
<feature type="compositionally biased region" description="Acidic residues" evidence="7">
    <location>
        <begin position="44"/>
        <end position="53"/>
    </location>
</feature>
<dbReference type="AlphaFoldDB" id="A0A7S2XRF2"/>
<evidence type="ECO:0000256" key="5">
    <source>
        <dbReference type="ARBA" id="ARBA00023306"/>
    </source>
</evidence>
<dbReference type="Pfam" id="PF07962">
    <property type="entry name" value="Swi3"/>
    <property type="match status" value="1"/>
</dbReference>
<dbReference type="GO" id="GO:0006974">
    <property type="term" value="P:DNA damage response"/>
    <property type="evidence" value="ECO:0007669"/>
    <property type="project" value="UniProtKB-KW"/>
</dbReference>
<evidence type="ECO:0000256" key="2">
    <source>
        <dbReference type="ARBA" id="ARBA00006075"/>
    </source>
</evidence>
<dbReference type="GO" id="GO:0003677">
    <property type="term" value="F:DNA binding"/>
    <property type="evidence" value="ECO:0007669"/>
    <property type="project" value="TreeGrafter"/>
</dbReference>
<dbReference type="PANTHER" id="PTHR13220:SF11">
    <property type="entry name" value="TIMELESS-INTERACTING PROTEIN"/>
    <property type="match status" value="1"/>
</dbReference>
<feature type="compositionally biased region" description="Polar residues" evidence="7">
    <location>
        <begin position="426"/>
        <end position="451"/>
    </location>
</feature>
<feature type="compositionally biased region" description="Polar residues" evidence="7">
    <location>
        <begin position="264"/>
        <end position="279"/>
    </location>
</feature>
<comment type="function">
    <text evidence="6">Plays an important role in the control of DNA replication and the maintenance of replication fork stability.</text>
</comment>
<feature type="compositionally biased region" description="Basic and acidic residues" evidence="7">
    <location>
        <begin position="385"/>
        <end position="408"/>
    </location>
</feature>
<evidence type="ECO:0000256" key="6">
    <source>
        <dbReference type="RuleBase" id="RU366049"/>
    </source>
</evidence>
<keyword evidence="4 6" id="KW-0539">Nucleus</keyword>
<feature type="region of interest" description="Disordered" evidence="7">
    <location>
        <begin position="1"/>
        <end position="86"/>
    </location>
</feature>
<name>A0A7S2XRF2_9STRA</name>
<dbReference type="GO" id="GO:0031298">
    <property type="term" value="C:replication fork protection complex"/>
    <property type="evidence" value="ECO:0007669"/>
    <property type="project" value="TreeGrafter"/>
</dbReference>
<keyword evidence="3 6" id="KW-0227">DNA damage</keyword>
<comment type="subcellular location">
    <subcellularLocation>
        <location evidence="1 6">Nucleus</location>
    </subcellularLocation>
</comment>
<feature type="region of interest" description="Disordered" evidence="7">
    <location>
        <begin position="212"/>
        <end position="477"/>
    </location>
</feature>
<dbReference type="InterPro" id="IPR040038">
    <property type="entry name" value="TIPIN/Csm3/Swi3"/>
</dbReference>
<feature type="compositionally biased region" description="Polar residues" evidence="7">
    <location>
        <begin position="1"/>
        <end position="13"/>
    </location>
</feature>
<evidence type="ECO:0000259" key="8">
    <source>
        <dbReference type="Pfam" id="PF07962"/>
    </source>
</evidence>
<feature type="compositionally biased region" description="Acidic residues" evidence="7">
    <location>
        <begin position="369"/>
        <end position="380"/>
    </location>
</feature>
<feature type="compositionally biased region" description="Polar residues" evidence="7">
    <location>
        <begin position="295"/>
        <end position="308"/>
    </location>
</feature>
<reference evidence="9" key="1">
    <citation type="submission" date="2021-01" db="EMBL/GenBank/DDBJ databases">
        <authorList>
            <person name="Corre E."/>
            <person name="Pelletier E."/>
            <person name="Niang G."/>
            <person name="Scheremetjew M."/>
            <person name="Finn R."/>
            <person name="Kale V."/>
            <person name="Holt S."/>
            <person name="Cochrane G."/>
            <person name="Meng A."/>
            <person name="Brown T."/>
            <person name="Cohen L."/>
        </authorList>
    </citation>
    <scope>NUCLEOTIDE SEQUENCE</scope>
    <source>
        <strain evidence="9">CCMP2084</strain>
    </source>
</reference>
<protein>
    <recommendedName>
        <fullName evidence="8">Chromosome segregation in meiosis protein 3 domain-containing protein</fullName>
    </recommendedName>
</protein>
<sequence>MTTKSMQQRTNSVESRRGVTFDRQTQFNSSRNKEIQSRYPETSSSDDDEEEEERALSERFGEAGETSSNKRKSEDDDGDAGETLVIKRSRPTLTPTHLMGTKGLLRVRNEFPSQLKYRVPTNNTKGRDLLAAASYGRLLVGAYRNFCHNLFPGLAFEDTLTRIESFGGKKEVKAYVQNMRDDVRKDHLEKIYGKERAGKMLQELEYGLRLQASSTSEYDDENENGALRRSYDNNEHDEPQQGNAPNTSPVSAPTPAVNRYARNRTISRSTPENNPTIATGTEDEEMEATFDDIQGKSSSELETVQQQGVDEEDIDHSVGEMNEESSNEIEKVDKNNSTPTVLNESNSSTLDEGATGEVETTIDARIGENDEDDFEAELAEVNDCGSEKNVNHEDCSKDKESDDSKNETCDEMTSTSKTSEELDTICTETAEINTTVSQSAQNQENKPQSSPDRNKGENECLTLVPTPSDREIEASQDEEEELIFDATQTQNDIAEDDETATIVPTMTNWTQDQTQNNMSQDESLVVDNSQGNFSQESTNHVNESIDGNGLSMDY</sequence>
<dbReference type="GO" id="GO:0043111">
    <property type="term" value="P:replication fork arrest"/>
    <property type="evidence" value="ECO:0007669"/>
    <property type="project" value="TreeGrafter"/>
</dbReference>
<feature type="domain" description="Chromosome segregation in meiosis protein 3" evidence="8">
    <location>
        <begin position="93"/>
        <end position="183"/>
    </location>
</feature>
<dbReference type="GO" id="GO:0031297">
    <property type="term" value="P:replication fork processing"/>
    <property type="evidence" value="ECO:0007669"/>
    <property type="project" value="UniProtKB-UniRule"/>
</dbReference>
<feature type="compositionally biased region" description="Acidic residues" evidence="7">
    <location>
        <begin position="281"/>
        <end position="290"/>
    </location>
</feature>
<evidence type="ECO:0000256" key="3">
    <source>
        <dbReference type="ARBA" id="ARBA00022763"/>
    </source>
</evidence>
<feature type="compositionally biased region" description="Polar residues" evidence="7">
    <location>
        <begin position="240"/>
        <end position="251"/>
    </location>
</feature>
<accession>A0A7S2XRF2</accession>
<keyword evidence="5 6" id="KW-0131">Cell cycle</keyword>